<feature type="region of interest" description="Disordered" evidence="11">
    <location>
        <begin position="1"/>
        <end position="23"/>
    </location>
</feature>
<comment type="catalytic activity">
    <reaction evidence="10">
        <text>ATP + H2O = ADP + phosphate + H(+)</text>
        <dbReference type="Rhea" id="RHEA:13065"/>
        <dbReference type="ChEBI" id="CHEBI:15377"/>
        <dbReference type="ChEBI" id="CHEBI:15378"/>
        <dbReference type="ChEBI" id="CHEBI:30616"/>
        <dbReference type="ChEBI" id="CHEBI:43474"/>
        <dbReference type="ChEBI" id="CHEBI:456216"/>
    </reaction>
</comment>
<dbReference type="PANTHER" id="PTHR43294">
    <property type="entry name" value="SODIUM/POTASSIUM-TRANSPORTING ATPASE SUBUNIT ALPHA"/>
    <property type="match status" value="1"/>
</dbReference>
<dbReference type="PRINTS" id="PR00119">
    <property type="entry name" value="CATATPASE"/>
</dbReference>
<feature type="compositionally biased region" description="Gly residues" evidence="11">
    <location>
        <begin position="898"/>
        <end position="910"/>
    </location>
</feature>
<feature type="region of interest" description="Disordered" evidence="11">
    <location>
        <begin position="866"/>
        <end position="910"/>
    </location>
</feature>
<dbReference type="InterPro" id="IPR050510">
    <property type="entry name" value="Cation_transp_ATPase_P-type"/>
</dbReference>
<dbReference type="PRINTS" id="PR00120">
    <property type="entry name" value="HATPASE"/>
</dbReference>
<keyword evidence="3" id="KW-1003">Cell membrane</keyword>
<dbReference type="SFLD" id="SFLDS00003">
    <property type="entry name" value="Haloacid_Dehalogenase"/>
    <property type="match status" value="1"/>
</dbReference>
<dbReference type="InterPro" id="IPR023298">
    <property type="entry name" value="ATPase_P-typ_TM_dom_sf"/>
</dbReference>
<keyword evidence="9 12" id="KW-0472">Membrane</keyword>
<dbReference type="InterPro" id="IPR036412">
    <property type="entry name" value="HAD-like_sf"/>
</dbReference>
<evidence type="ECO:0000256" key="3">
    <source>
        <dbReference type="ARBA" id="ARBA00022475"/>
    </source>
</evidence>
<dbReference type="Proteomes" id="UP001422074">
    <property type="component" value="Unassembled WGS sequence"/>
</dbReference>
<evidence type="ECO:0000256" key="10">
    <source>
        <dbReference type="ARBA" id="ARBA00049360"/>
    </source>
</evidence>
<evidence type="ECO:0000256" key="4">
    <source>
        <dbReference type="ARBA" id="ARBA00022692"/>
    </source>
</evidence>
<feature type="transmembrane region" description="Helical" evidence="12">
    <location>
        <begin position="809"/>
        <end position="831"/>
    </location>
</feature>
<dbReference type="SMART" id="SM00831">
    <property type="entry name" value="Cation_ATPase_N"/>
    <property type="match status" value="1"/>
</dbReference>
<dbReference type="SFLD" id="SFLDF00027">
    <property type="entry name" value="p-type_atpase"/>
    <property type="match status" value="1"/>
</dbReference>
<feature type="transmembrane region" description="Helical" evidence="12">
    <location>
        <begin position="235"/>
        <end position="255"/>
    </location>
</feature>
<keyword evidence="5" id="KW-0547">Nucleotide-binding</keyword>
<dbReference type="Pfam" id="PF00689">
    <property type="entry name" value="Cation_ATPase_C"/>
    <property type="match status" value="1"/>
</dbReference>
<protein>
    <submittedName>
        <fullName evidence="14">Cation-transporting P-type ATPase</fullName>
    </submittedName>
</protein>
<dbReference type="InterPro" id="IPR004014">
    <property type="entry name" value="ATPase_P-typ_cation-transptr_N"/>
</dbReference>
<feature type="transmembrane region" description="Helical" evidence="12">
    <location>
        <begin position="730"/>
        <end position="756"/>
    </location>
</feature>
<dbReference type="Pfam" id="PF00690">
    <property type="entry name" value="Cation_ATPase_N"/>
    <property type="match status" value="1"/>
</dbReference>
<evidence type="ECO:0000256" key="9">
    <source>
        <dbReference type="ARBA" id="ARBA00023136"/>
    </source>
</evidence>
<evidence type="ECO:0000256" key="1">
    <source>
        <dbReference type="ARBA" id="ARBA00004651"/>
    </source>
</evidence>
<dbReference type="InterPro" id="IPR008250">
    <property type="entry name" value="ATPase_P-typ_transduc_dom_A_sf"/>
</dbReference>
<sequence length="910" mass="95044">MHEERGAEGAPARRPAPRAAPAGAGLSTEQAAALLLEHGPNRLPGQRPVPQWRKLLAELTHFFALMLWAAAALAYAAGMPQLAAAIAVVVVVNAVFAHIQQERAQRAAATLRELLPAEVAVRRDGRVRRIHASELVPGDLLVLEAGDRVPADVVLVAASGCSVDESMLTGESVPVPRQAGDSLWGGTFLVNGEAEAVVAATGAGTRLAGIAALTLRTVPPPTPLARELRRIVRRIAAVALAVAGLFFIVSLLVGISWRDAFLFAIGVSVALVPEGLLPTVTLSLAMGAQRMAQRNALVRSLEAVETLGSTTFICTDKTGTLTQNRMSAVEVHTAEGTVRIAGEGYEPQGEVDGEGLARARSLAVAARAASRGRTARHGEAWVAEGDPMEAAIDVLARRLGAAEAAPGSEERRLAFDPQRRRESVVSQGVLLVKGAPESVLPRCSRAFPAAAGLVDEMAARGLRVIAVAERVLPSRADGWADSGADELEADLELLGLIGLHDPPRPDVAEVIASVRQAGIRIAMVTGDHPATAAAIAREVGLIGSPEVVLEGAALPEDEQVLGALLDRDGVVVSRVSPEQKLRVARALQARGHVLAMTGDGVNDGPALQEADIGVAMGRGGTDVAREAADLVLLDDHIGTVVAAIEQGRATYSNVRRFLTYHLTDNVAELAPFVVWALSGGSFPLALGVLQILALDIGTDLLPALALGAERPSRNVLRRPPERRHLMDRDLLVRVFAVMGPTEALVEMAAFSVVLFGSGWTHRTEWSHAVLLAASGAAFTAVVLGQLANAFACRSATVPPWEQGLTGNRLMLWAVLAELAALAAFLFVPQLAALLGHAPPPPQGFAVALAAVPAVVLADWVAKEARRRRPGLRTRPAPEAARGPGGGGTGRQGTRRSGGAMGGSTPGGERT</sequence>
<keyword evidence="4 12" id="KW-0812">Transmembrane</keyword>
<evidence type="ECO:0000256" key="7">
    <source>
        <dbReference type="ARBA" id="ARBA00022967"/>
    </source>
</evidence>
<dbReference type="SFLD" id="SFLDG00002">
    <property type="entry name" value="C1.7:_P-type_atpase_like"/>
    <property type="match status" value="1"/>
</dbReference>
<evidence type="ECO:0000313" key="15">
    <source>
        <dbReference type="Proteomes" id="UP001422074"/>
    </source>
</evidence>
<reference evidence="14 15" key="1">
    <citation type="submission" date="2024-05" db="EMBL/GenBank/DDBJ databases">
        <title>Sinomonas sp. nov., isolated from a waste landfill.</title>
        <authorList>
            <person name="Zhao Y."/>
        </authorList>
    </citation>
    <scope>NUCLEOTIDE SEQUENCE [LARGE SCALE GENOMIC DNA]</scope>
    <source>
        <strain evidence="14 15">CCTCC AB2014300</strain>
    </source>
</reference>
<dbReference type="InterPro" id="IPR059000">
    <property type="entry name" value="ATPase_P-type_domA"/>
</dbReference>
<dbReference type="Pfam" id="PF00702">
    <property type="entry name" value="Hydrolase"/>
    <property type="match status" value="1"/>
</dbReference>
<dbReference type="Gene3D" id="2.70.150.10">
    <property type="entry name" value="Calcium-transporting ATPase, cytoplasmic transduction domain A"/>
    <property type="match status" value="1"/>
</dbReference>
<dbReference type="Gene3D" id="3.40.50.1000">
    <property type="entry name" value="HAD superfamily/HAD-like"/>
    <property type="match status" value="1"/>
</dbReference>
<accession>A0ABU9X186</accession>
<comment type="subcellular location">
    <subcellularLocation>
        <location evidence="1">Cell membrane</location>
        <topology evidence="1">Multi-pass membrane protein</topology>
    </subcellularLocation>
</comment>
<comment type="similarity">
    <text evidence="2">Belongs to the cation transport ATPase (P-type) (TC 3.A.3) family. Type IIA subfamily.</text>
</comment>
<dbReference type="InterPro" id="IPR018303">
    <property type="entry name" value="ATPase_P-typ_P_site"/>
</dbReference>
<dbReference type="InterPro" id="IPR006068">
    <property type="entry name" value="ATPase_P-typ_cation-transptr_C"/>
</dbReference>
<dbReference type="Gene3D" id="1.20.1110.10">
    <property type="entry name" value="Calcium-transporting ATPase, transmembrane domain"/>
    <property type="match status" value="1"/>
</dbReference>
<gene>
    <name evidence="14" type="ORF">ABCQ75_11765</name>
</gene>
<keyword evidence="8 12" id="KW-1133">Transmembrane helix</keyword>
<name>A0ABU9X186_9MICC</name>
<dbReference type="InterPro" id="IPR044492">
    <property type="entry name" value="P_typ_ATPase_HD_dom"/>
</dbReference>
<dbReference type="PANTHER" id="PTHR43294:SF21">
    <property type="entry name" value="CATION TRANSPORTING ATPASE"/>
    <property type="match status" value="1"/>
</dbReference>
<dbReference type="SUPFAM" id="SSF56784">
    <property type="entry name" value="HAD-like"/>
    <property type="match status" value="1"/>
</dbReference>
<proteinExistence type="inferred from homology"/>
<evidence type="ECO:0000256" key="12">
    <source>
        <dbReference type="SAM" id="Phobius"/>
    </source>
</evidence>
<feature type="transmembrane region" description="Helical" evidence="12">
    <location>
        <begin position="843"/>
        <end position="861"/>
    </location>
</feature>
<keyword evidence="6" id="KW-0067">ATP-binding</keyword>
<dbReference type="SUPFAM" id="SSF81653">
    <property type="entry name" value="Calcium ATPase, transduction domain A"/>
    <property type="match status" value="1"/>
</dbReference>
<feature type="transmembrane region" description="Helical" evidence="12">
    <location>
        <begin position="82"/>
        <end position="99"/>
    </location>
</feature>
<evidence type="ECO:0000313" key="14">
    <source>
        <dbReference type="EMBL" id="MEN2745212.1"/>
    </source>
</evidence>
<keyword evidence="7" id="KW-1278">Translocase</keyword>
<dbReference type="InterPro" id="IPR023214">
    <property type="entry name" value="HAD_sf"/>
</dbReference>
<feature type="compositionally biased region" description="Low complexity" evidence="11">
    <location>
        <begin position="8"/>
        <end position="23"/>
    </location>
</feature>
<feature type="compositionally biased region" description="Low complexity" evidence="11">
    <location>
        <begin position="872"/>
        <end position="881"/>
    </location>
</feature>
<comment type="caution">
    <text evidence="14">The sequence shown here is derived from an EMBL/GenBank/DDBJ whole genome shotgun (WGS) entry which is preliminary data.</text>
</comment>
<dbReference type="SUPFAM" id="SSF81665">
    <property type="entry name" value="Calcium ATPase, transmembrane domain M"/>
    <property type="match status" value="1"/>
</dbReference>
<evidence type="ECO:0000256" key="6">
    <source>
        <dbReference type="ARBA" id="ARBA00022840"/>
    </source>
</evidence>
<evidence type="ECO:0000256" key="8">
    <source>
        <dbReference type="ARBA" id="ARBA00022989"/>
    </source>
</evidence>
<dbReference type="InterPro" id="IPR001757">
    <property type="entry name" value="P_typ_ATPase"/>
</dbReference>
<evidence type="ECO:0000256" key="5">
    <source>
        <dbReference type="ARBA" id="ARBA00022741"/>
    </source>
</evidence>
<dbReference type="EMBL" id="JBDFRB010000010">
    <property type="protein sequence ID" value="MEN2745212.1"/>
    <property type="molecule type" value="Genomic_DNA"/>
</dbReference>
<dbReference type="SUPFAM" id="SSF81660">
    <property type="entry name" value="Metal cation-transporting ATPase, ATP-binding domain N"/>
    <property type="match status" value="1"/>
</dbReference>
<evidence type="ECO:0000259" key="13">
    <source>
        <dbReference type="SMART" id="SM00831"/>
    </source>
</evidence>
<dbReference type="Gene3D" id="3.40.1110.10">
    <property type="entry name" value="Calcium-transporting ATPase, cytoplasmic domain N"/>
    <property type="match status" value="1"/>
</dbReference>
<feature type="transmembrane region" description="Helical" evidence="12">
    <location>
        <begin position="768"/>
        <end position="788"/>
    </location>
</feature>
<keyword evidence="15" id="KW-1185">Reference proteome</keyword>
<organism evidence="14 15">
    <name type="scientific">Sinomonas halotolerans</name>
    <dbReference type="NCBI Taxonomy" id="1644133"/>
    <lineage>
        <taxon>Bacteria</taxon>
        <taxon>Bacillati</taxon>
        <taxon>Actinomycetota</taxon>
        <taxon>Actinomycetes</taxon>
        <taxon>Micrococcales</taxon>
        <taxon>Micrococcaceae</taxon>
        <taxon>Sinomonas</taxon>
    </lineage>
</organism>
<dbReference type="Pfam" id="PF00122">
    <property type="entry name" value="E1-E2_ATPase"/>
    <property type="match status" value="1"/>
</dbReference>
<evidence type="ECO:0000256" key="11">
    <source>
        <dbReference type="SAM" id="MobiDB-lite"/>
    </source>
</evidence>
<feature type="transmembrane region" description="Helical" evidence="12">
    <location>
        <begin position="261"/>
        <end position="285"/>
    </location>
</feature>
<dbReference type="PROSITE" id="PS00154">
    <property type="entry name" value="ATPASE_E1_E2"/>
    <property type="match status" value="1"/>
</dbReference>
<evidence type="ECO:0000256" key="2">
    <source>
        <dbReference type="ARBA" id="ARBA00005675"/>
    </source>
</evidence>
<feature type="domain" description="Cation-transporting P-type ATPase N-terminal" evidence="13">
    <location>
        <begin position="10"/>
        <end position="79"/>
    </location>
</feature>
<dbReference type="InterPro" id="IPR023299">
    <property type="entry name" value="ATPase_P-typ_cyto_dom_N"/>
</dbReference>
<feature type="transmembrane region" description="Helical" evidence="12">
    <location>
        <begin position="55"/>
        <end position="76"/>
    </location>
</feature>
<dbReference type="NCBIfam" id="TIGR01494">
    <property type="entry name" value="ATPase_P-type"/>
    <property type="match status" value="2"/>
</dbReference>
<dbReference type="RefSeq" id="WP_345885564.1">
    <property type="nucleotide sequence ID" value="NZ_JBDFRB010000010.1"/>
</dbReference>